<keyword evidence="6 7" id="KW-0676">Redox-active center</keyword>
<dbReference type="NCBIfam" id="TIGR01292">
    <property type="entry name" value="TRX_reduct"/>
    <property type="match status" value="1"/>
</dbReference>
<keyword evidence="11" id="KW-1185">Reference proteome</keyword>
<evidence type="ECO:0000256" key="3">
    <source>
        <dbReference type="ARBA" id="ARBA00022827"/>
    </source>
</evidence>
<sequence>MNNIYDVIIIGSGPAGLSAAIYSARARLKTLILERVKVGGQIVITDEVANYPGSVKDATGPSLIARMEEQVESFGAERKKDNIKEVDFTGKIKKLKGENEEYYAKSVIIATGANPRKIGCPGENELIGKGVSYCATCDAEFFEGLEVFVVGGGDSAIEEAIYLTKFAKKVTIVHRRDELRAAKSIQEKAFKNPKIEIKWNSVITEIKGDGIVESAVFKDTKTGELSEYFADEEDGTFGIFVFVGYLPTNQLVKELVDTSETGYIVTNDKMETNIEGVFAAGDIREKPLRQVVTAAADGAIAAVQAEKYIENNFEE</sequence>
<evidence type="ECO:0000313" key="10">
    <source>
        <dbReference type="EMBL" id="AKA69140.1"/>
    </source>
</evidence>
<protein>
    <recommendedName>
        <fullName evidence="7">Thioredoxin reductase</fullName>
        <ecNumber evidence="7">1.8.1.9</ecNumber>
    </recommendedName>
</protein>
<dbReference type="InterPro" id="IPR050097">
    <property type="entry name" value="Ferredoxin-NADP_redctase_2"/>
</dbReference>
<proteinExistence type="inferred from homology"/>
<keyword evidence="3 7" id="KW-0274">FAD</keyword>
<dbReference type="EC" id="1.8.1.9" evidence="7"/>
<evidence type="ECO:0000256" key="4">
    <source>
        <dbReference type="ARBA" id="ARBA00023002"/>
    </source>
</evidence>
<evidence type="ECO:0000256" key="8">
    <source>
        <dbReference type="RuleBase" id="RU003881"/>
    </source>
</evidence>
<name>A0A0E3M7Q9_CLOSL</name>
<gene>
    <name evidence="10" type="ORF">CSCA_2015</name>
</gene>
<evidence type="ECO:0000256" key="2">
    <source>
        <dbReference type="ARBA" id="ARBA00022630"/>
    </source>
</evidence>
<accession>A0A0E3M7Q9</accession>
<dbReference type="KEGG" id="csq:CSCA_2015"/>
<keyword evidence="4 7" id="KW-0560">Oxidoreductase</keyword>
<comment type="subunit">
    <text evidence="7">Homodimer.</text>
</comment>
<dbReference type="SUPFAM" id="SSF51905">
    <property type="entry name" value="FAD/NAD(P)-binding domain"/>
    <property type="match status" value="1"/>
</dbReference>
<evidence type="ECO:0000256" key="7">
    <source>
        <dbReference type="RuleBase" id="RU003880"/>
    </source>
</evidence>
<keyword evidence="8" id="KW-0521">NADP</keyword>
<dbReference type="PRINTS" id="PR00469">
    <property type="entry name" value="PNDRDTASEII"/>
</dbReference>
<keyword evidence="5" id="KW-1015">Disulfide bond</keyword>
<dbReference type="PROSITE" id="PS00573">
    <property type="entry name" value="PYRIDINE_REDOX_2"/>
    <property type="match status" value="1"/>
</dbReference>
<dbReference type="GO" id="GO:0005737">
    <property type="term" value="C:cytoplasm"/>
    <property type="evidence" value="ECO:0007669"/>
    <property type="project" value="InterPro"/>
</dbReference>
<evidence type="ECO:0000313" key="11">
    <source>
        <dbReference type="Proteomes" id="UP000033115"/>
    </source>
</evidence>
<keyword evidence="2 7" id="KW-0285">Flavoprotein</keyword>
<dbReference type="Gene3D" id="3.50.50.60">
    <property type="entry name" value="FAD/NAD(P)-binding domain"/>
    <property type="match status" value="2"/>
</dbReference>
<evidence type="ECO:0000256" key="1">
    <source>
        <dbReference type="ARBA" id="ARBA00009333"/>
    </source>
</evidence>
<dbReference type="AlphaFoldDB" id="A0A0E3M7Q9"/>
<comment type="similarity">
    <text evidence="1 7">Belongs to the class-II pyridine nucleotide-disulfide oxidoreductase family.</text>
</comment>
<dbReference type="RefSeq" id="WP_046065972.1">
    <property type="nucleotide sequence ID" value="NZ_CP009933.1"/>
</dbReference>
<dbReference type="GO" id="GO:0019430">
    <property type="term" value="P:removal of superoxide radicals"/>
    <property type="evidence" value="ECO:0007669"/>
    <property type="project" value="UniProtKB-UniRule"/>
</dbReference>
<evidence type="ECO:0000259" key="9">
    <source>
        <dbReference type="Pfam" id="PF07992"/>
    </source>
</evidence>
<dbReference type="GO" id="GO:0004791">
    <property type="term" value="F:thioredoxin-disulfide reductase (NADPH) activity"/>
    <property type="evidence" value="ECO:0007669"/>
    <property type="project" value="UniProtKB-UniRule"/>
</dbReference>
<dbReference type="InterPro" id="IPR008255">
    <property type="entry name" value="Pyr_nucl-diS_OxRdtase_2_AS"/>
</dbReference>
<dbReference type="Pfam" id="PF07992">
    <property type="entry name" value="Pyr_redox_2"/>
    <property type="match status" value="1"/>
</dbReference>
<dbReference type="InterPro" id="IPR005982">
    <property type="entry name" value="Thioredox_Rdtase"/>
</dbReference>
<dbReference type="STRING" id="1548.CSCA_2015"/>
<organism evidence="10 11">
    <name type="scientific">Clostridium scatologenes</name>
    <dbReference type="NCBI Taxonomy" id="1548"/>
    <lineage>
        <taxon>Bacteria</taxon>
        <taxon>Bacillati</taxon>
        <taxon>Bacillota</taxon>
        <taxon>Clostridia</taxon>
        <taxon>Eubacteriales</taxon>
        <taxon>Clostridiaceae</taxon>
        <taxon>Clostridium</taxon>
    </lineage>
</organism>
<evidence type="ECO:0000256" key="5">
    <source>
        <dbReference type="ARBA" id="ARBA00023157"/>
    </source>
</evidence>
<reference evidence="10 11" key="1">
    <citation type="journal article" date="2015" name="J. Biotechnol.">
        <title>Complete genome sequence of a malodorant-producing acetogen, Clostridium scatologenes ATCC 25775(T).</title>
        <authorList>
            <person name="Zhu Z."/>
            <person name="Guo T."/>
            <person name="Zheng H."/>
            <person name="Song T."/>
            <person name="Ouyang P."/>
            <person name="Xie J."/>
        </authorList>
    </citation>
    <scope>NUCLEOTIDE SEQUENCE [LARGE SCALE GENOMIC DNA]</scope>
    <source>
        <strain evidence="10 11">ATCC 25775</strain>
    </source>
</reference>
<dbReference type="PANTHER" id="PTHR48105">
    <property type="entry name" value="THIOREDOXIN REDUCTASE 1-RELATED-RELATED"/>
    <property type="match status" value="1"/>
</dbReference>
<dbReference type="HOGENOM" id="CLU_031864_5_1_9"/>
<comment type="cofactor">
    <cofactor evidence="8">
        <name>FAD</name>
        <dbReference type="ChEBI" id="CHEBI:57692"/>
    </cofactor>
    <text evidence="8">Binds 1 FAD per subunit.</text>
</comment>
<dbReference type="PRINTS" id="PR00368">
    <property type="entry name" value="FADPNR"/>
</dbReference>
<dbReference type="InterPro" id="IPR036188">
    <property type="entry name" value="FAD/NAD-bd_sf"/>
</dbReference>
<dbReference type="Proteomes" id="UP000033115">
    <property type="component" value="Chromosome"/>
</dbReference>
<evidence type="ECO:0000256" key="6">
    <source>
        <dbReference type="ARBA" id="ARBA00023284"/>
    </source>
</evidence>
<dbReference type="InterPro" id="IPR023753">
    <property type="entry name" value="FAD/NAD-binding_dom"/>
</dbReference>
<feature type="domain" description="FAD/NAD(P)-binding" evidence="9">
    <location>
        <begin position="5"/>
        <end position="298"/>
    </location>
</feature>
<comment type="catalytic activity">
    <reaction evidence="7">
        <text>[thioredoxin]-dithiol + NADP(+) = [thioredoxin]-disulfide + NADPH + H(+)</text>
        <dbReference type="Rhea" id="RHEA:20345"/>
        <dbReference type="Rhea" id="RHEA-COMP:10698"/>
        <dbReference type="Rhea" id="RHEA-COMP:10700"/>
        <dbReference type="ChEBI" id="CHEBI:15378"/>
        <dbReference type="ChEBI" id="CHEBI:29950"/>
        <dbReference type="ChEBI" id="CHEBI:50058"/>
        <dbReference type="ChEBI" id="CHEBI:57783"/>
        <dbReference type="ChEBI" id="CHEBI:58349"/>
        <dbReference type="EC" id="1.8.1.9"/>
    </reaction>
</comment>
<dbReference type="EMBL" id="CP009933">
    <property type="protein sequence ID" value="AKA69140.1"/>
    <property type="molecule type" value="Genomic_DNA"/>
</dbReference>